<gene>
    <name evidence="3" type="ORF">K9S39_24520</name>
</gene>
<feature type="region of interest" description="Disordered" evidence="1">
    <location>
        <begin position="26"/>
        <end position="50"/>
    </location>
</feature>
<keyword evidence="2" id="KW-0732">Signal</keyword>
<evidence type="ECO:0000313" key="3">
    <source>
        <dbReference type="EMBL" id="UQA94597.1"/>
    </source>
</evidence>
<feature type="compositionally biased region" description="Low complexity" evidence="1">
    <location>
        <begin position="26"/>
        <end position="38"/>
    </location>
</feature>
<feature type="signal peptide" evidence="2">
    <location>
        <begin position="1"/>
        <end position="23"/>
    </location>
</feature>
<feature type="compositionally biased region" description="Polar residues" evidence="1">
    <location>
        <begin position="39"/>
        <end position="50"/>
    </location>
</feature>
<evidence type="ECO:0000256" key="2">
    <source>
        <dbReference type="SAM" id="SignalP"/>
    </source>
</evidence>
<accession>A0ABY4MB15</accession>
<feature type="compositionally biased region" description="Polar residues" evidence="1">
    <location>
        <begin position="86"/>
        <end position="102"/>
    </location>
</feature>
<evidence type="ECO:0000313" key="4">
    <source>
        <dbReference type="Proteomes" id="UP000830115"/>
    </source>
</evidence>
<keyword evidence="4" id="KW-1185">Reference proteome</keyword>
<feature type="chain" id="PRO_5046958052" evidence="2">
    <location>
        <begin position="24"/>
        <end position="237"/>
    </location>
</feature>
<dbReference type="PROSITE" id="PS51257">
    <property type="entry name" value="PROKAR_LIPOPROTEIN"/>
    <property type="match status" value="1"/>
</dbReference>
<evidence type="ECO:0000256" key="1">
    <source>
        <dbReference type="SAM" id="MobiDB-lite"/>
    </source>
</evidence>
<dbReference type="Proteomes" id="UP000830115">
    <property type="component" value="Chromosome"/>
</dbReference>
<dbReference type="EMBL" id="CP086322">
    <property type="protein sequence ID" value="UQA94597.1"/>
    <property type="molecule type" value="Genomic_DNA"/>
</dbReference>
<name>A0ABY4MB15_9ACTN</name>
<sequence>MHRSAKRLASLLACAAVPVMLVAGCSGSDSDSSGDSDSPSATPGKTASASPTIAAAKYKKLPVPCEAFTKDTIKKLLPKVKDASGDQGTSNDNAAHGSCSWSSLDDKGVDGSQFRWLDVGYQRYDSEPGIGSGEERATEFYGKQIAVAKGAKGAKKLRTVKTSGAGDAATTITYDVKKDDNDFKNTTVVVRTANIVVTINYNGAGLAGGDTPKADKLLKDAQAAAKEATAAAVKANG</sequence>
<organism evidence="3 4">
    <name type="scientific">Streptomyces halobius</name>
    <dbReference type="NCBI Taxonomy" id="2879846"/>
    <lineage>
        <taxon>Bacteria</taxon>
        <taxon>Bacillati</taxon>
        <taxon>Actinomycetota</taxon>
        <taxon>Actinomycetes</taxon>
        <taxon>Kitasatosporales</taxon>
        <taxon>Streptomycetaceae</taxon>
        <taxon>Streptomyces</taxon>
    </lineage>
</organism>
<feature type="region of interest" description="Disordered" evidence="1">
    <location>
        <begin position="81"/>
        <end position="102"/>
    </location>
</feature>
<proteinExistence type="predicted"/>
<dbReference type="RefSeq" id="WP_248865464.1">
    <property type="nucleotide sequence ID" value="NZ_CP086322.1"/>
</dbReference>
<protein>
    <submittedName>
        <fullName evidence="3">DUF3558 domain-containing protein</fullName>
    </submittedName>
</protein>
<reference evidence="3" key="1">
    <citation type="submission" date="2021-10" db="EMBL/GenBank/DDBJ databases">
        <title>Streptomyces nigrumlapis sp.nov.,an antimicrobial producing actinobacterium isolated from Black Gobi rocks.</title>
        <authorList>
            <person name="Wen Y."/>
            <person name="Zhang W."/>
            <person name="Liu X.G."/>
        </authorList>
    </citation>
    <scope>NUCLEOTIDE SEQUENCE</scope>
    <source>
        <strain evidence="3">ST13-2-2</strain>
    </source>
</reference>